<feature type="compositionally biased region" description="Polar residues" evidence="1">
    <location>
        <begin position="109"/>
        <end position="121"/>
    </location>
</feature>
<feature type="compositionally biased region" description="Basic and acidic residues" evidence="1">
    <location>
        <begin position="1"/>
        <end position="18"/>
    </location>
</feature>
<evidence type="ECO:0000313" key="2">
    <source>
        <dbReference type="EMBL" id="EFP04038.1"/>
    </source>
</evidence>
<dbReference type="AlphaFoldDB" id="E3MKJ1"/>
<dbReference type="Proteomes" id="UP000008281">
    <property type="component" value="Unassembled WGS sequence"/>
</dbReference>
<evidence type="ECO:0000256" key="1">
    <source>
        <dbReference type="SAM" id="MobiDB-lite"/>
    </source>
</evidence>
<feature type="compositionally biased region" description="Polar residues" evidence="1">
    <location>
        <begin position="132"/>
        <end position="144"/>
    </location>
</feature>
<accession>E3MKJ1</accession>
<proteinExistence type="predicted"/>
<dbReference type="EMBL" id="DS268452">
    <property type="protein sequence ID" value="EFP04038.1"/>
    <property type="molecule type" value="Genomic_DNA"/>
</dbReference>
<dbReference type="HOGENOM" id="CLU_710265_0_0_1"/>
<feature type="region of interest" description="Disordered" evidence="1">
    <location>
        <begin position="39"/>
        <end position="144"/>
    </location>
</feature>
<evidence type="ECO:0000313" key="3">
    <source>
        <dbReference type="Proteomes" id="UP000008281"/>
    </source>
</evidence>
<feature type="compositionally biased region" description="Basic and acidic residues" evidence="1">
    <location>
        <begin position="50"/>
        <end position="98"/>
    </location>
</feature>
<organism evidence="3">
    <name type="scientific">Caenorhabditis remanei</name>
    <name type="common">Caenorhabditis vulgaris</name>
    <dbReference type="NCBI Taxonomy" id="31234"/>
    <lineage>
        <taxon>Eukaryota</taxon>
        <taxon>Metazoa</taxon>
        <taxon>Ecdysozoa</taxon>
        <taxon>Nematoda</taxon>
        <taxon>Chromadorea</taxon>
        <taxon>Rhabditida</taxon>
        <taxon>Rhabditina</taxon>
        <taxon>Rhabditomorpha</taxon>
        <taxon>Rhabditoidea</taxon>
        <taxon>Rhabditidae</taxon>
        <taxon>Peloderinae</taxon>
        <taxon>Caenorhabditis</taxon>
    </lineage>
</organism>
<protein>
    <submittedName>
        <fullName evidence="2">Uncharacterized protein</fullName>
    </submittedName>
</protein>
<keyword evidence="3" id="KW-1185">Reference proteome</keyword>
<gene>
    <name evidence="2" type="ORF">CRE_27618</name>
</gene>
<feature type="region of interest" description="Disordered" evidence="1">
    <location>
        <begin position="1"/>
        <end position="22"/>
    </location>
</feature>
<sequence length="389" mass="44027">MKTTESTKLKHSDVKKTTAPEVSPHLYIATAIDERAVAEADLENPTVPEANKEPGDVEKPPQDLEKIPIDIEKIRGTPEASKDTEKAPDSSKPSEHAKLSPHTPKTCKTDYTQYDRNSSPPGSRPKSVCETVETSNGREGNHSWSLHHTDAFRLRRRDNGILERDVCSWVVLYRQQIDGNLMLLMNTEEQNFLQVCVSVTDDDQMLLILFIRRICSKLDLETNQNPPKIILASAKIEICLNNINPNSSRSAIASALSRCGRLNRLFCHVISFAEYLPSPNSEDVNDDDDEEKSEKTAGISHFQKSTQVSVLNAIGCYQKDPPKTLKNSRKRWNGRRRFFSSESIIPLHFITDYERVEEDLTAGSWMLVSKDDFEKVVKLREIFLSSNIE</sequence>
<reference evidence="2" key="1">
    <citation type="submission" date="2007-07" db="EMBL/GenBank/DDBJ databases">
        <title>PCAP assembly of the Caenorhabditis remanei genome.</title>
        <authorList>
            <consortium name="The Caenorhabditis remanei Sequencing Consortium"/>
            <person name="Wilson R.K."/>
        </authorList>
    </citation>
    <scope>NUCLEOTIDE SEQUENCE [LARGE SCALE GENOMIC DNA]</scope>
    <source>
        <strain evidence="2">PB4641</strain>
    </source>
</reference>
<name>E3MKJ1_CAERE</name>